<dbReference type="VEuPathDB" id="VectorBase:BGLAX_026732"/>
<dbReference type="PANTHER" id="PTHR23051:SF0">
    <property type="entry name" value="SOLUTE CARRIER FAMILY 35 MEMBER F5"/>
    <property type="match status" value="1"/>
</dbReference>
<evidence type="ECO:0000313" key="7">
    <source>
        <dbReference type="Proteomes" id="UP000076420"/>
    </source>
</evidence>
<name>A0A2C9JCN6_BIOGL</name>
<dbReference type="VEuPathDB" id="VectorBase:BGLB000693"/>
<dbReference type="EnsemblMetazoa" id="BGLB000693-RB">
    <property type="protein sequence ID" value="BGLB000693-PB"/>
    <property type="gene ID" value="BGLB000693"/>
</dbReference>
<dbReference type="Proteomes" id="UP000076420">
    <property type="component" value="Unassembled WGS sequence"/>
</dbReference>
<sequence length="382" mass="43288">MFGLSKLNRANRLLLGVIALLIVDVIWVASEEITKYLFQEPKFDKPFFTTYVRTVMFSTYLLGFIVWKPWRDQCCYKKLALGDEIAPAPSPVELESMLSSPIYVPLKYDSHTSGGESDDASSGGTSKSVRFSNLSEVRQLSDFMVMQLKRTVFQEVEAGSTFRMGGCENIEKMRAGIVMVFQSGRLQEGIPASAVWAIFSSVCYSIYLVLLRRKVDNEDKIDIPMFLGFVGILCAISMWPGFLILHYSKQEPFEWPNKKQWVYILLNGAIGTVFSEFLWLLGCFLTSSLIGTLSLSLLLPMSMLADGAVKDIHFSVLYYLGSLPIVLAFIVVSLLTHWENWDPVMLGVKKALQFLCRRRTVIRVRDLDREQTTSLITEESNH</sequence>
<proteinExistence type="predicted"/>
<feature type="transmembrane region" description="Helical" evidence="5">
    <location>
        <begin position="287"/>
        <end position="305"/>
    </location>
</feature>
<feature type="transmembrane region" description="Helical" evidence="5">
    <location>
        <begin position="317"/>
        <end position="338"/>
    </location>
</feature>
<dbReference type="AlphaFoldDB" id="A0A2C9JCN6"/>
<feature type="transmembrane region" description="Helical" evidence="5">
    <location>
        <begin position="223"/>
        <end position="248"/>
    </location>
</feature>
<evidence type="ECO:0000256" key="3">
    <source>
        <dbReference type="ARBA" id="ARBA00022989"/>
    </source>
</evidence>
<gene>
    <name evidence="6" type="primary">106080090</name>
</gene>
<keyword evidence="3 5" id="KW-1133">Transmembrane helix</keyword>
<keyword evidence="4 5" id="KW-0472">Membrane</keyword>
<dbReference type="KEGG" id="bgt:106080090"/>
<evidence type="ECO:0000313" key="6">
    <source>
        <dbReference type="EnsemblMetazoa" id="BGLB000693-PB"/>
    </source>
</evidence>
<dbReference type="STRING" id="6526.A0A2C9JCN6"/>
<protein>
    <submittedName>
        <fullName evidence="6">Uncharacterized protein</fullName>
    </submittedName>
</protein>
<keyword evidence="2 5" id="KW-0812">Transmembrane</keyword>
<dbReference type="OrthoDB" id="10041630at2759"/>
<organism evidence="6 7">
    <name type="scientific">Biomphalaria glabrata</name>
    <name type="common">Bloodfluke planorb</name>
    <name type="synonym">Freshwater snail</name>
    <dbReference type="NCBI Taxonomy" id="6526"/>
    <lineage>
        <taxon>Eukaryota</taxon>
        <taxon>Metazoa</taxon>
        <taxon>Spiralia</taxon>
        <taxon>Lophotrochozoa</taxon>
        <taxon>Mollusca</taxon>
        <taxon>Gastropoda</taxon>
        <taxon>Heterobranchia</taxon>
        <taxon>Euthyneura</taxon>
        <taxon>Panpulmonata</taxon>
        <taxon>Hygrophila</taxon>
        <taxon>Lymnaeoidea</taxon>
        <taxon>Planorbidae</taxon>
        <taxon>Biomphalaria</taxon>
    </lineage>
</organism>
<comment type="subcellular location">
    <subcellularLocation>
        <location evidence="1">Membrane</location>
        <topology evidence="1">Multi-pass membrane protein</topology>
    </subcellularLocation>
</comment>
<feature type="transmembrane region" description="Helical" evidence="5">
    <location>
        <begin position="12"/>
        <end position="30"/>
    </location>
</feature>
<feature type="transmembrane region" description="Helical" evidence="5">
    <location>
        <begin position="260"/>
        <end position="281"/>
    </location>
</feature>
<dbReference type="PANTHER" id="PTHR23051">
    <property type="entry name" value="SOLUTE CARRIER FAMILY 35, MEMBER F5"/>
    <property type="match status" value="1"/>
</dbReference>
<evidence type="ECO:0000256" key="2">
    <source>
        <dbReference type="ARBA" id="ARBA00022692"/>
    </source>
</evidence>
<dbReference type="GO" id="GO:0016020">
    <property type="term" value="C:membrane"/>
    <property type="evidence" value="ECO:0007669"/>
    <property type="project" value="UniProtKB-SubCell"/>
</dbReference>
<reference evidence="6" key="1">
    <citation type="submission" date="2020-05" db="UniProtKB">
        <authorList>
            <consortium name="EnsemblMetazoa"/>
        </authorList>
    </citation>
    <scope>IDENTIFICATION</scope>
    <source>
        <strain evidence="6">BB02</strain>
    </source>
</reference>
<evidence type="ECO:0000256" key="1">
    <source>
        <dbReference type="ARBA" id="ARBA00004141"/>
    </source>
</evidence>
<evidence type="ECO:0000256" key="4">
    <source>
        <dbReference type="ARBA" id="ARBA00023136"/>
    </source>
</evidence>
<evidence type="ECO:0000256" key="5">
    <source>
        <dbReference type="SAM" id="Phobius"/>
    </source>
</evidence>
<accession>A0A2C9JCN6</accession>
<feature type="transmembrane region" description="Helical" evidence="5">
    <location>
        <begin position="189"/>
        <end position="211"/>
    </location>
</feature>
<feature type="transmembrane region" description="Helical" evidence="5">
    <location>
        <begin position="50"/>
        <end position="67"/>
    </location>
</feature>